<proteinExistence type="predicted"/>
<gene>
    <name evidence="1" type="ORF">SSLN_LOCUS10464</name>
</gene>
<name>A0A183T1W6_SCHSO</name>
<dbReference type="WBParaSite" id="SSLN_0001086901-mRNA-1">
    <property type="protein sequence ID" value="SSLN_0001086901-mRNA-1"/>
    <property type="gene ID" value="SSLN_0001086901"/>
</dbReference>
<evidence type="ECO:0000313" key="1">
    <source>
        <dbReference type="EMBL" id="VDL96849.1"/>
    </source>
</evidence>
<sequence length="110" mass="11852">MVTASQLIDGKLAQHLPQSLLTLLGPLEKLSLVKLGTVADKAIQLVCASYKPPVLAGVTSPVPSQSQEEWRQERAQVARVIGAASGRTTTPGSDPTEWECRKGYIEKELL</sequence>
<dbReference type="AlphaFoldDB" id="A0A183T1W6"/>
<organism evidence="3">
    <name type="scientific">Schistocephalus solidus</name>
    <name type="common">Tapeworm</name>
    <dbReference type="NCBI Taxonomy" id="70667"/>
    <lineage>
        <taxon>Eukaryota</taxon>
        <taxon>Metazoa</taxon>
        <taxon>Spiralia</taxon>
        <taxon>Lophotrochozoa</taxon>
        <taxon>Platyhelminthes</taxon>
        <taxon>Cestoda</taxon>
        <taxon>Eucestoda</taxon>
        <taxon>Diphyllobothriidea</taxon>
        <taxon>Diphyllobothriidae</taxon>
        <taxon>Schistocephalus</taxon>
    </lineage>
</organism>
<protein>
    <submittedName>
        <fullName evidence="3">PABC domain-containing protein</fullName>
    </submittedName>
</protein>
<reference evidence="1 2" key="2">
    <citation type="submission" date="2018-11" db="EMBL/GenBank/DDBJ databases">
        <authorList>
            <consortium name="Pathogen Informatics"/>
        </authorList>
    </citation>
    <scope>NUCLEOTIDE SEQUENCE [LARGE SCALE GENOMIC DNA]</scope>
    <source>
        <strain evidence="1 2">NST_G2</strain>
    </source>
</reference>
<evidence type="ECO:0000313" key="2">
    <source>
        <dbReference type="Proteomes" id="UP000275846"/>
    </source>
</evidence>
<keyword evidence="2" id="KW-1185">Reference proteome</keyword>
<reference evidence="3" key="1">
    <citation type="submission" date="2016-06" db="UniProtKB">
        <authorList>
            <consortium name="WormBaseParasite"/>
        </authorList>
    </citation>
    <scope>IDENTIFICATION</scope>
</reference>
<evidence type="ECO:0000313" key="3">
    <source>
        <dbReference type="WBParaSite" id="SSLN_0001086901-mRNA-1"/>
    </source>
</evidence>
<dbReference type="EMBL" id="UYSU01035892">
    <property type="protein sequence ID" value="VDL96849.1"/>
    <property type="molecule type" value="Genomic_DNA"/>
</dbReference>
<accession>A0A183T1W6</accession>
<dbReference type="Proteomes" id="UP000275846">
    <property type="component" value="Unassembled WGS sequence"/>
</dbReference>